<evidence type="ECO:0000313" key="3">
    <source>
        <dbReference type="Proteomes" id="UP000190774"/>
    </source>
</evidence>
<protein>
    <submittedName>
        <fullName evidence="2">Uncharacterized protein</fullName>
    </submittedName>
</protein>
<reference evidence="3" key="1">
    <citation type="submission" date="2017-02" db="EMBL/GenBank/DDBJ databases">
        <authorList>
            <person name="Varghese N."/>
            <person name="Submissions S."/>
        </authorList>
    </citation>
    <scope>NUCLEOTIDE SEQUENCE [LARGE SCALE GENOMIC DNA]</scope>
    <source>
        <strain evidence="3">ATCC 700200</strain>
    </source>
</reference>
<evidence type="ECO:0000313" key="2">
    <source>
        <dbReference type="EMBL" id="SKA78334.1"/>
    </source>
</evidence>
<dbReference type="AlphaFoldDB" id="A0A1T4WLY1"/>
<dbReference type="Proteomes" id="UP000190774">
    <property type="component" value="Unassembled WGS sequence"/>
</dbReference>
<sequence length="146" mass="16079">MIPLSPRLIFPLVVSTCLMPLTTALSAEPYTPKPGSAEREALMNALREPVKAELKREVIFKVSRLKVLGQWAFLAGEPLKSDGSPMDYTGTIHEEALREGAFDGGIFALLHLTHGQWVTVRYVIGATDVPYVDWPEETGAPKAIFE</sequence>
<dbReference type="OrthoDB" id="5540942at2"/>
<proteinExistence type="predicted"/>
<evidence type="ECO:0000256" key="1">
    <source>
        <dbReference type="SAM" id="SignalP"/>
    </source>
</evidence>
<keyword evidence="1" id="KW-0732">Signal</keyword>
<keyword evidence="3" id="KW-1185">Reference proteome</keyword>
<feature type="chain" id="PRO_5012482094" evidence="1">
    <location>
        <begin position="27"/>
        <end position="146"/>
    </location>
</feature>
<dbReference type="STRING" id="48467.SAMN02745166_00496"/>
<organism evidence="2 3">
    <name type="scientific">Prosthecobacter debontii</name>
    <dbReference type="NCBI Taxonomy" id="48467"/>
    <lineage>
        <taxon>Bacteria</taxon>
        <taxon>Pseudomonadati</taxon>
        <taxon>Verrucomicrobiota</taxon>
        <taxon>Verrucomicrobiia</taxon>
        <taxon>Verrucomicrobiales</taxon>
        <taxon>Verrucomicrobiaceae</taxon>
        <taxon>Prosthecobacter</taxon>
    </lineage>
</organism>
<gene>
    <name evidence="2" type="ORF">SAMN02745166_00496</name>
</gene>
<accession>A0A1T4WLY1</accession>
<dbReference type="EMBL" id="FUYE01000001">
    <property type="protein sequence ID" value="SKA78334.1"/>
    <property type="molecule type" value="Genomic_DNA"/>
</dbReference>
<feature type="signal peptide" evidence="1">
    <location>
        <begin position="1"/>
        <end position="26"/>
    </location>
</feature>
<name>A0A1T4WLY1_9BACT</name>
<dbReference type="RefSeq" id="WP_078811695.1">
    <property type="nucleotide sequence ID" value="NZ_FUYE01000001.1"/>
</dbReference>